<evidence type="ECO:0000256" key="1">
    <source>
        <dbReference type="SAM" id="MobiDB-lite"/>
    </source>
</evidence>
<sequence>MAHAKGTFEVKITPQAPEEGVGDPGVGRLALDKQFHGDMQARGLGQMLAMGTAVDGSAGYVAMERVQGSVHGRQGSFALQHSGTMHRGTPQLSVTIVPDSGTDELAGIAGQLTIIIANGTHSYDLQYTLPDLP</sequence>
<gene>
    <name evidence="2" type="ORF">ISP20_04360</name>
</gene>
<reference evidence="2 3" key="1">
    <citation type="submission" date="2020-10" db="EMBL/GenBank/DDBJ databases">
        <title>Phylogeny of dyella-like bacteria.</title>
        <authorList>
            <person name="Fu J."/>
        </authorList>
    </citation>
    <scope>NUCLEOTIDE SEQUENCE [LARGE SCALE GENOMIC DNA]</scope>
    <source>
        <strain evidence="2 3">THG-B117</strain>
    </source>
</reference>
<dbReference type="InterPro" id="IPR021607">
    <property type="entry name" value="DUF3224"/>
</dbReference>
<evidence type="ECO:0000313" key="3">
    <source>
        <dbReference type="Proteomes" id="UP001430065"/>
    </source>
</evidence>
<dbReference type="RefSeq" id="WP_204634855.1">
    <property type="nucleotide sequence ID" value="NZ_CP183983.1"/>
</dbReference>
<comment type="caution">
    <text evidence="2">The sequence shown here is derived from an EMBL/GenBank/DDBJ whole genome shotgun (WGS) entry which is preliminary data.</text>
</comment>
<dbReference type="Proteomes" id="UP001430065">
    <property type="component" value="Unassembled WGS sequence"/>
</dbReference>
<dbReference type="SUPFAM" id="SSF159238">
    <property type="entry name" value="SO1590-like"/>
    <property type="match status" value="1"/>
</dbReference>
<evidence type="ECO:0000313" key="2">
    <source>
        <dbReference type="EMBL" id="MBM7120387.1"/>
    </source>
</evidence>
<organism evidence="2 3">
    <name type="scientific">Dyella kyungheensis</name>
    <dbReference type="NCBI Taxonomy" id="1242174"/>
    <lineage>
        <taxon>Bacteria</taxon>
        <taxon>Pseudomonadati</taxon>
        <taxon>Pseudomonadota</taxon>
        <taxon>Gammaproteobacteria</taxon>
        <taxon>Lysobacterales</taxon>
        <taxon>Rhodanobacteraceae</taxon>
        <taxon>Dyella</taxon>
    </lineage>
</organism>
<protein>
    <submittedName>
        <fullName evidence="2">DUF3224 domain-containing protein</fullName>
    </submittedName>
</protein>
<dbReference type="Pfam" id="PF11528">
    <property type="entry name" value="DUF3224"/>
    <property type="match status" value="1"/>
</dbReference>
<proteinExistence type="predicted"/>
<feature type="region of interest" description="Disordered" evidence="1">
    <location>
        <begin position="1"/>
        <end position="24"/>
    </location>
</feature>
<keyword evidence="3" id="KW-1185">Reference proteome</keyword>
<accession>A0ABS2JPM6</accession>
<name>A0ABS2JPM6_9GAMM</name>
<dbReference type="InterPro" id="IPR023159">
    <property type="entry name" value="SO1590-like_sf"/>
</dbReference>
<dbReference type="Gene3D" id="2.40.350.10">
    <property type="entry name" value="SO1590-like"/>
    <property type="match status" value="1"/>
</dbReference>
<dbReference type="EMBL" id="JADIKC010000002">
    <property type="protein sequence ID" value="MBM7120387.1"/>
    <property type="molecule type" value="Genomic_DNA"/>
</dbReference>